<evidence type="ECO:0000313" key="2">
    <source>
        <dbReference type="Proteomes" id="UP000706039"/>
    </source>
</evidence>
<dbReference type="EMBL" id="JAINVV010000011">
    <property type="protein sequence ID" value="MBY8825069.1"/>
    <property type="molecule type" value="Genomic_DNA"/>
</dbReference>
<protein>
    <submittedName>
        <fullName evidence="1">Uncharacterized protein</fullName>
    </submittedName>
</protein>
<evidence type="ECO:0000313" key="1">
    <source>
        <dbReference type="EMBL" id="MBY8825069.1"/>
    </source>
</evidence>
<dbReference type="Proteomes" id="UP000706039">
    <property type="component" value="Unassembled WGS sequence"/>
</dbReference>
<organism evidence="1 2">
    <name type="scientific">Sphingomonas colocasiae</name>
    <dbReference type="NCBI Taxonomy" id="1848973"/>
    <lineage>
        <taxon>Bacteria</taxon>
        <taxon>Pseudomonadati</taxon>
        <taxon>Pseudomonadota</taxon>
        <taxon>Alphaproteobacteria</taxon>
        <taxon>Sphingomonadales</taxon>
        <taxon>Sphingomonadaceae</taxon>
        <taxon>Sphingomonas</taxon>
    </lineage>
</organism>
<keyword evidence="2" id="KW-1185">Reference proteome</keyword>
<comment type="caution">
    <text evidence="1">The sequence shown here is derived from an EMBL/GenBank/DDBJ whole genome shotgun (WGS) entry which is preliminary data.</text>
</comment>
<reference evidence="1 2" key="1">
    <citation type="submission" date="2021-08" db="EMBL/GenBank/DDBJ databases">
        <authorList>
            <person name="Tuo L."/>
        </authorList>
    </citation>
    <scope>NUCLEOTIDE SEQUENCE [LARGE SCALE GENOMIC DNA]</scope>
    <source>
        <strain evidence="1 2">JCM 31229</strain>
    </source>
</reference>
<proteinExistence type="predicted"/>
<accession>A0ABS7PUP4</accession>
<sequence>MRTRYFRAAGLIAILMLLGGARPILQAARQIVLPLETNPPAGTEFKVKVGETILASRFMDWNMARLDAPVSVSIDRFSQTVGPDLDLEGFGATRGSQERTGLSARAYYCADKVKAHSGLSYQLLSSVTSNVEQFVRFCFVDENDDGRLDHIFLLGAKSRELQVAHAIEPVAFHKLELQPDKKDTELHLILKRLDPASRNILLYQRPRRNGKEPWLGPFSLWSVATGTEYRQEDKVNVRYPLNGPVTLKNIMGYDLTVKSVDPATGEVTFTCDRVSEPMLANGEGSEYATIVVYR</sequence>
<name>A0ABS7PUP4_9SPHN</name>
<gene>
    <name evidence="1" type="ORF">K7G82_22385</name>
</gene>